<dbReference type="EMBL" id="KZ293425">
    <property type="protein sequence ID" value="PBK71039.1"/>
    <property type="molecule type" value="Genomic_DNA"/>
</dbReference>
<feature type="compositionally biased region" description="Basic and acidic residues" evidence="1">
    <location>
        <begin position="173"/>
        <end position="186"/>
    </location>
</feature>
<evidence type="ECO:0000256" key="1">
    <source>
        <dbReference type="SAM" id="MobiDB-lite"/>
    </source>
</evidence>
<name>A0A2H3BJL0_9AGAR</name>
<feature type="compositionally biased region" description="Low complexity" evidence="1">
    <location>
        <begin position="151"/>
        <end position="167"/>
    </location>
</feature>
<feature type="region of interest" description="Disordered" evidence="1">
    <location>
        <begin position="230"/>
        <end position="386"/>
    </location>
</feature>
<feature type="compositionally biased region" description="Basic residues" evidence="1">
    <location>
        <begin position="198"/>
        <end position="212"/>
    </location>
</feature>
<feature type="compositionally biased region" description="Basic residues" evidence="1">
    <location>
        <begin position="371"/>
        <end position="386"/>
    </location>
</feature>
<dbReference type="STRING" id="1076256.A0A2H3BJL0"/>
<gene>
    <name evidence="2" type="ORF">ARMSODRAFT_1017807</name>
</gene>
<proteinExistence type="predicted"/>
<feature type="compositionally biased region" description="Basic residues" evidence="1">
    <location>
        <begin position="270"/>
        <end position="280"/>
    </location>
</feature>
<accession>A0A2H3BJL0</accession>
<feature type="region of interest" description="Disordered" evidence="1">
    <location>
        <begin position="151"/>
        <end position="215"/>
    </location>
</feature>
<dbReference type="AlphaFoldDB" id="A0A2H3BJL0"/>
<sequence>MSRYALHSCHSTVATGLALPRVNSPLSELSGELSPDVPHTKVLAEPSTASAQDSAPGLAVSRVPVSGKATLRNPPSTRVQMEEMTDTSVVSFSDSKDDENEVDDSELNIEAQCEVLKNWNQVHDVIQESLDGDQVVSETDNDGFTVVGKSLKQTKASSKSKTSQAKKMVGKSGHYDSLKVEETSDEHPEDPELAEHQKKPKKSKKRTLKKKNVHDLELLASAFDRRIADVVQGKSRAPSSSHNESRHGSTHPMDQLPADSFLADILQVGKSKKKHSGKKKASPERKQKLNKKKSDKQKAKWQASSSDSEPSSSDSSSSDESDSDSDYSYSSPSDSDLLDDDFSPSSSSSGSSSSSSSLDSDSLDSLDSSHHGHRHHCHRWRHGSHR</sequence>
<evidence type="ECO:0000313" key="2">
    <source>
        <dbReference type="EMBL" id="PBK71039.1"/>
    </source>
</evidence>
<feature type="compositionally biased region" description="Low complexity" evidence="1">
    <location>
        <begin position="326"/>
        <end position="335"/>
    </location>
</feature>
<feature type="compositionally biased region" description="Low complexity" evidence="1">
    <location>
        <begin position="343"/>
        <end position="366"/>
    </location>
</feature>
<keyword evidence="3" id="KW-1185">Reference proteome</keyword>
<evidence type="ECO:0000313" key="3">
    <source>
        <dbReference type="Proteomes" id="UP000218334"/>
    </source>
</evidence>
<reference evidence="3" key="1">
    <citation type="journal article" date="2017" name="Nat. Ecol. Evol.">
        <title>Genome expansion and lineage-specific genetic innovations in the forest pathogenic fungi Armillaria.</title>
        <authorList>
            <person name="Sipos G."/>
            <person name="Prasanna A.N."/>
            <person name="Walter M.C."/>
            <person name="O'Connor E."/>
            <person name="Balint B."/>
            <person name="Krizsan K."/>
            <person name="Kiss B."/>
            <person name="Hess J."/>
            <person name="Varga T."/>
            <person name="Slot J."/>
            <person name="Riley R."/>
            <person name="Boka B."/>
            <person name="Rigling D."/>
            <person name="Barry K."/>
            <person name="Lee J."/>
            <person name="Mihaltcheva S."/>
            <person name="LaButti K."/>
            <person name="Lipzen A."/>
            <person name="Waldron R."/>
            <person name="Moloney N.M."/>
            <person name="Sperisen C."/>
            <person name="Kredics L."/>
            <person name="Vagvoelgyi C."/>
            <person name="Patrignani A."/>
            <person name="Fitzpatrick D."/>
            <person name="Nagy I."/>
            <person name="Doyle S."/>
            <person name="Anderson J.B."/>
            <person name="Grigoriev I.V."/>
            <person name="Gueldener U."/>
            <person name="Muensterkoetter M."/>
            <person name="Nagy L.G."/>
        </authorList>
    </citation>
    <scope>NUCLEOTIDE SEQUENCE [LARGE SCALE GENOMIC DNA]</scope>
    <source>
        <strain evidence="3">28-4</strain>
    </source>
</reference>
<feature type="compositionally biased region" description="Low complexity" evidence="1">
    <location>
        <begin position="300"/>
        <end position="316"/>
    </location>
</feature>
<dbReference type="Proteomes" id="UP000218334">
    <property type="component" value="Unassembled WGS sequence"/>
</dbReference>
<protein>
    <submittedName>
        <fullName evidence="2">Uncharacterized protein</fullName>
    </submittedName>
</protein>
<organism evidence="2 3">
    <name type="scientific">Armillaria solidipes</name>
    <dbReference type="NCBI Taxonomy" id="1076256"/>
    <lineage>
        <taxon>Eukaryota</taxon>
        <taxon>Fungi</taxon>
        <taxon>Dikarya</taxon>
        <taxon>Basidiomycota</taxon>
        <taxon>Agaricomycotina</taxon>
        <taxon>Agaricomycetes</taxon>
        <taxon>Agaricomycetidae</taxon>
        <taxon>Agaricales</taxon>
        <taxon>Marasmiineae</taxon>
        <taxon>Physalacriaceae</taxon>
        <taxon>Armillaria</taxon>
    </lineage>
</organism>